<gene>
    <name evidence="1" type="ORF">N7509_000677</name>
</gene>
<dbReference type="RefSeq" id="XP_056493896.1">
    <property type="nucleotide sequence ID" value="XM_056625314.1"/>
</dbReference>
<dbReference type="AlphaFoldDB" id="A0A9X0BEE9"/>
<reference evidence="1" key="2">
    <citation type="journal article" date="2023" name="IMA Fungus">
        <title>Comparative genomic study of the Penicillium genus elucidates a diverse pangenome and 15 lateral gene transfer events.</title>
        <authorList>
            <person name="Petersen C."/>
            <person name="Sorensen T."/>
            <person name="Nielsen M.R."/>
            <person name="Sondergaard T.E."/>
            <person name="Sorensen J.L."/>
            <person name="Fitzpatrick D.A."/>
            <person name="Frisvad J.C."/>
            <person name="Nielsen K.L."/>
        </authorList>
    </citation>
    <scope>NUCLEOTIDE SEQUENCE</scope>
    <source>
        <strain evidence="1">IBT 29677</strain>
    </source>
</reference>
<proteinExistence type="predicted"/>
<keyword evidence="2" id="KW-1185">Reference proteome</keyword>
<evidence type="ECO:0000313" key="1">
    <source>
        <dbReference type="EMBL" id="KAJ5414050.1"/>
    </source>
</evidence>
<sequence>MTNVRKPRIAERIDSYVANNLPDPADPQFTDGSMNGFYVPNSMNTVAHQSRLMDENGASLSGAFQFGTGSLHGCTMLTIVSNRAVWMAHFWEGLAWNKADTWTTVDQENLQDYVIGALLGNGKNMDNVDPIDWSLFNDDCDETRVFWMTPAYMNSETSPANYALYKEKIKKVQAVIDEHLESPETETFLYQRLMYNYNGGSPTGTNSRNIDTGAYGQTMFQ</sequence>
<comment type="caution">
    <text evidence="1">The sequence shown here is derived from an EMBL/GenBank/DDBJ whole genome shotgun (WGS) entry which is preliminary data.</text>
</comment>
<dbReference type="OrthoDB" id="3886018at2759"/>
<dbReference type="Proteomes" id="UP001147747">
    <property type="component" value="Unassembled WGS sequence"/>
</dbReference>
<accession>A0A9X0BEE9</accession>
<reference evidence="1" key="1">
    <citation type="submission" date="2022-12" db="EMBL/GenBank/DDBJ databases">
        <authorList>
            <person name="Petersen C."/>
        </authorList>
    </citation>
    <scope>NUCLEOTIDE SEQUENCE</scope>
    <source>
        <strain evidence="1">IBT 29677</strain>
    </source>
</reference>
<protein>
    <submittedName>
        <fullName evidence="1">Uncharacterized protein</fullName>
    </submittedName>
</protein>
<dbReference type="EMBL" id="JAPZBU010000003">
    <property type="protein sequence ID" value="KAJ5414050.1"/>
    <property type="molecule type" value="Genomic_DNA"/>
</dbReference>
<evidence type="ECO:0000313" key="2">
    <source>
        <dbReference type="Proteomes" id="UP001147747"/>
    </source>
</evidence>
<name>A0A9X0BEE9_9EURO</name>
<dbReference type="GeneID" id="81364294"/>
<organism evidence="1 2">
    <name type="scientific">Penicillium cosmopolitanum</name>
    <dbReference type="NCBI Taxonomy" id="1131564"/>
    <lineage>
        <taxon>Eukaryota</taxon>
        <taxon>Fungi</taxon>
        <taxon>Dikarya</taxon>
        <taxon>Ascomycota</taxon>
        <taxon>Pezizomycotina</taxon>
        <taxon>Eurotiomycetes</taxon>
        <taxon>Eurotiomycetidae</taxon>
        <taxon>Eurotiales</taxon>
        <taxon>Aspergillaceae</taxon>
        <taxon>Penicillium</taxon>
    </lineage>
</organism>